<evidence type="ECO:0000313" key="2">
    <source>
        <dbReference type="Proteomes" id="UP000007382"/>
    </source>
</evidence>
<accession>I0IMZ7</accession>
<evidence type="ECO:0000313" key="1">
    <source>
        <dbReference type="EMBL" id="BAM06646.1"/>
    </source>
</evidence>
<dbReference type="EMBL" id="AP012342">
    <property type="protein sequence ID" value="BAM06646.1"/>
    <property type="molecule type" value="Genomic_DNA"/>
</dbReference>
<name>I0IMZ7_LEPFC</name>
<sequence length="169" mass="18725">MTVFIAQKTPDDLHSILATKPLPVGRITVLGGQIIRRTDSPVGAIFLIRALPLTEDSFPKQLSDKEKRKDITSRDTFILFVPSLKMIGQAKPKINPERSGLIVFGNNQNQTPSIGTGNLITAVGEIKGMERFPQELPVSMAGRHLLMVSHYVMLWSSANKKVYPPLLKH</sequence>
<protein>
    <submittedName>
        <fullName evidence="1">Uncharacterized protein</fullName>
    </submittedName>
</protein>
<dbReference type="PATRIC" id="fig|1162668.3.peg.1075"/>
<keyword evidence="2" id="KW-1185">Reference proteome</keyword>
<dbReference type="AlphaFoldDB" id="I0IMZ7"/>
<reference evidence="1 2" key="1">
    <citation type="journal article" date="2012" name="J. Bacteriol.">
        <title>Complete Genome Sequence of Leptospirillum ferrooxidans Strain C2-3, Isolated from a Fresh Volcanic Ash Deposit on the Island of Miyake, Japan.</title>
        <authorList>
            <person name="Fujimura R."/>
            <person name="Sato Y."/>
            <person name="Nishizawa T."/>
            <person name="Oshima K."/>
            <person name="Kim S.-W."/>
            <person name="Hattori M."/>
            <person name="Kamijo T."/>
            <person name="Ohta H."/>
        </authorList>
    </citation>
    <scope>NUCLEOTIDE SEQUENCE [LARGE SCALE GENOMIC DNA]</scope>
    <source>
        <strain evidence="1 2">C2-3</strain>
    </source>
</reference>
<dbReference type="Proteomes" id="UP000007382">
    <property type="component" value="Chromosome"/>
</dbReference>
<dbReference type="KEGG" id="lfc:LFE_0942"/>
<gene>
    <name evidence="1" type="ordered locus">LFE_0942</name>
</gene>
<proteinExistence type="predicted"/>
<dbReference type="HOGENOM" id="CLU_1576557_0_0_0"/>
<reference evidence="2" key="2">
    <citation type="submission" date="2012-03" db="EMBL/GenBank/DDBJ databases">
        <title>The complete genome sequence of the pioneer microbe on fresh volcanic deposit, Leptospirillum ferrooxidans strain C2-3.</title>
        <authorList>
            <person name="Fujimura R."/>
            <person name="Sato Y."/>
            <person name="Nishizawa T."/>
            <person name="Nanba K."/>
            <person name="Oshima K."/>
            <person name="Hattori M."/>
            <person name="Kamijo T."/>
            <person name="Ohta H."/>
        </authorList>
    </citation>
    <scope>NUCLEOTIDE SEQUENCE [LARGE SCALE GENOMIC DNA]</scope>
    <source>
        <strain evidence="2">C2-3</strain>
    </source>
</reference>
<organism evidence="1 2">
    <name type="scientific">Leptospirillum ferrooxidans (strain C2-3)</name>
    <dbReference type="NCBI Taxonomy" id="1162668"/>
    <lineage>
        <taxon>Bacteria</taxon>
        <taxon>Pseudomonadati</taxon>
        <taxon>Nitrospirota</taxon>
        <taxon>Nitrospiria</taxon>
        <taxon>Nitrospirales</taxon>
        <taxon>Nitrospiraceae</taxon>
        <taxon>Leptospirillum</taxon>
    </lineage>
</organism>